<dbReference type="GO" id="GO:0003723">
    <property type="term" value="F:RNA binding"/>
    <property type="evidence" value="ECO:0007669"/>
    <property type="project" value="UniProtKB-KW"/>
</dbReference>
<evidence type="ECO:0000313" key="4">
    <source>
        <dbReference type="EMBL" id="KAG7765403.1"/>
    </source>
</evidence>
<dbReference type="InterPro" id="IPR007201">
    <property type="entry name" value="Mei2-like_Rrm_C"/>
</dbReference>
<accession>A0AAN6D6A2</accession>
<evidence type="ECO:0000313" key="3">
    <source>
        <dbReference type="EMBL" id="KAG7728112.1"/>
    </source>
</evidence>
<protein>
    <recommendedName>
        <fullName evidence="2">Mei2-like C-terminal RNA recognition motif domain-containing protein</fullName>
    </recommendedName>
</protein>
<evidence type="ECO:0000259" key="2">
    <source>
        <dbReference type="Pfam" id="PF04059"/>
    </source>
</evidence>
<dbReference type="Proteomes" id="UP000738402">
    <property type="component" value="Unassembled WGS sequence"/>
</dbReference>
<sequence length="435" mass="50226">MDHGVLQNEHIFASMFPKSCSSSLRDSAYQETHIPLTVPMGVLNSRIVLYRCHRLAVLSAILRDFQDLCDILAYKPLTIQNEMVLAVGWFEAQKMPEHNRQLQQLFGNVTAETLEPCFITEQTTLATVLSNHEFRFLEDSYATVYVLCGGETSMKGFGEQLVEYLSKFGAIMSFKTVPHLKYAFQCTFDDIRASFKARAVPRSYLNNISVYVRRSLEELYEKPATRDTKSQPNLQVINWMTGDIKSIGTEHTEQNNDEWKKDQHLTTWRPFSGSLGTSYVPQENQIDITKIRLGQDPRKTIMIRNVPNKINHNELKEFIDLTSKNLYDFLYLRIDFENHCNVGYAFISFVEPRHIIRFYLERAGKKWSIFNSEKVCEMSYAKVQGKAKLIDKFRNSKIMGENPGYRPRLYHTDGPLKGAEIKFPPPTKRGALLDE</sequence>
<keyword evidence="1" id="KW-0694">RNA-binding</keyword>
<keyword evidence="5" id="KW-1185">Reference proteome</keyword>
<gene>
    <name evidence="3" type="ORF">KL933_002238</name>
    <name evidence="4" type="ORF">KL946_002460</name>
</gene>
<organism evidence="3 6">
    <name type="scientific">Ogataea haglerorum</name>
    <dbReference type="NCBI Taxonomy" id="1937702"/>
    <lineage>
        <taxon>Eukaryota</taxon>
        <taxon>Fungi</taxon>
        <taxon>Dikarya</taxon>
        <taxon>Ascomycota</taxon>
        <taxon>Saccharomycotina</taxon>
        <taxon>Pichiomycetes</taxon>
        <taxon>Pichiales</taxon>
        <taxon>Pichiaceae</taxon>
        <taxon>Ogataea</taxon>
    </lineage>
</organism>
<comment type="caution">
    <text evidence="3">The sequence shown here is derived from an EMBL/GenBank/DDBJ whole genome shotgun (WGS) entry which is preliminary data.</text>
</comment>
<dbReference type="Proteomes" id="UP000697297">
    <property type="component" value="Unassembled WGS sequence"/>
</dbReference>
<reference evidence="3 5" key="1">
    <citation type="journal article" date="2021" name="G3 (Bethesda)">
        <title>Genomic diversity, chromosomal rearrangements, and interspecies hybridization in the ogataea polymorpha species complex.</title>
        <authorList>
            <person name="Hanson S.J."/>
            <person name="Cinneide E.O."/>
            <person name="Salzberg L.I."/>
            <person name="Wolfe K.H."/>
            <person name="McGowan J."/>
            <person name="Fitzpatrick D.A."/>
            <person name="Matlin K."/>
        </authorList>
    </citation>
    <scope>NUCLEOTIDE SEQUENCE</scope>
    <source>
        <strain evidence="4">81-436-3</strain>
        <strain evidence="3">83-405-1</strain>
    </source>
</reference>
<dbReference type="PANTHER" id="PTHR23189">
    <property type="entry name" value="RNA RECOGNITION MOTIF-CONTAINING"/>
    <property type="match status" value="1"/>
</dbReference>
<dbReference type="EMBL" id="JAHLUN010000006">
    <property type="protein sequence ID" value="KAG7765403.1"/>
    <property type="molecule type" value="Genomic_DNA"/>
</dbReference>
<dbReference type="InterPro" id="IPR035979">
    <property type="entry name" value="RBD_domain_sf"/>
</dbReference>
<name>A0AAN6D6A2_9ASCO</name>
<proteinExistence type="predicted"/>
<evidence type="ECO:0000256" key="1">
    <source>
        <dbReference type="ARBA" id="ARBA00022884"/>
    </source>
</evidence>
<evidence type="ECO:0000313" key="6">
    <source>
        <dbReference type="Proteomes" id="UP000738402"/>
    </source>
</evidence>
<feature type="domain" description="Mei2-like C-terminal RNA recognition motif" evidence="2">
    <location>
        <begin position="298"/>
        <end position="394"/>
    </location>
</feature>
<dbReference type="Pfam" id="PF04059">
    <property type="entry name" value="RRM_2"/>
    <property type="match status" value="1"/>
</dbReference>
<dbReference type="SUPFAM" id="SSF54928">
    <property type="entry name" value="RNA-binding domain, RBD"/>
    <property type="match status" value="1"/>
</dbReference>
<evidence type="ECO:0000313" key="5">
    <source>
        <dbReference type="Proteomes" id="UP000697297"/>
    </source>
</evidence>
<dbReference type="AlphaFoldDB" id="A0AAN6D6A2"/>
<dbReference type="EMBL" id="JAHLUH010000005">
    <property type="protein sequence ID" value="KAG7728112.1"/>
    <property type="molecule type" value="Genomic_DNA"/>
</dbReference>